<dbReference type="EMBL" id="JAINWA010000001">
    <property type="protein sequence ID" value="MCD1653793.1"/>
    <property type="molecule type" value="Genomic_DNA"/>
</dbReference>
<comment type="subcellular location">
    <subcellularLocation>
        <location evidence="1">Cell membrane</location>
        <topology evidence="1">Multi-pass membrane protein</topology>
    </subcellularLocation>
</comment>
<feature type="transmembrane region" description="Helical" evidence="7">
    <location>
        <begin position="83"/>
        <end position="106"/>
    </location>
</feature>
<keyword evidence="9" id="KW-1185">Reference proteome</keyword>
<feature type="transmembrane region" description="Helical" evidence="7">
    <location>
        <begin position="146"/>
        <end position="164"/>
    </location>
</feature>
<evidence type="ECO:0000313" key="8">
    <source>
        <dbReference type="EMBL" id="MCD1653793.1"/>
    </source>
</evidence>
<dbReference type="Proteomes" id="UP001198163">
    <property type="component" value="Unassembled WGS sequence"/>
</dbReference>
<keyword evidence="6 7" id="KW-0472">Membrane</keyword>
<evidence type="ECO:0000256" key="1">
    <source>
        <dbReference type="ARBA" id="ARBA00004651"/>
    </source>
</evidence>
<proteinExistence type="inferred from homology"/>
<evidence type="ECO:0000256" key="3">
    <source>
        <dbReference type="ARBA" id="ARBA00022475"/>
    </source>
</evidence>
<comment type="caution">
    <text evidence="8">The sequence shown here is derived from an EMBL/GenBank/DDBJ whole genome shotgun (WGS) entry which is preliminary data.</text>
</comment>
<organism evidence="8 9">
    <name type="scientific">Teretinema zuelzerae</name>
    <dbReference type="NCBI Taxonomy" id="156"/>
    <lineage>
        <taxon>Bacteria</taxon>
        <taxon>Pseudomonadati</taxon>
        <taxon>Spirochaetota</taxon>
        <taxon>Spirochaetia</taxon>
        <taxon>Spirochaetales</taxon>
        <taxon>Treponemataceae</taxon>
        <taxon>Teretinema</taxon>
    </lineage>
</organism>
<dbReference type="RefSeq" id="WP_230753242.1">
    <property type="nucleotide sequence ID" value="NZ_JAINWA010000001.1"/>
</dbReference>
<keyword evidence="4 7" id="KW-0812">Transmembrane</keyword>
<sequence length="181" mass="19494">MKKKTPLQRYIPAIVSLAALGALSLIMPEIAPRAGKAFVDQLTSIALVVPPIFMLLGLLDVWVPRDTMIRFMGPDSGIRGPVLAFLLGSAAAGPLYGAFPVAGVLMKKGASFHNILIFIGAWSTTKVPMFLFEMQALGKRFALSRLAIDLVGITVIAFAIEIAVPKKEVERIYALAAEEEN</sequence>
<gene>
    <name evidence="8" type="ORF">K7J14_03650</name>
</gene>
<keyword evidence="3" id="KW-1003">Cell membrane</keyword>
<feature type="transmembrane region" description="Helical" evidence="7">
    <location>
        <begin position="44"/>
        <end position="63"/>
    </location>
</feature>
<dbReference type="AlphaFoldDB" id="A0AAE3EH77"/>
<dbReference type="InterPro" id="IPR005524">
    <property type="entry name" value="DUF318"/>
</dbReference>
<accession>A0AAE3EH77</accession>
<dbReference type="GO" id="GO:0005886">
    <property type="term" value="C:plasma membrane"/>
    <property type="evidence" value="ECO:0007669"/>
    <property type="project" value="UniProtKB-SubCell"/>
</dbReference>
<keyword evidence="5 7" id="KW-1133">Transmembrane helix</keyword>
<evidence type="ECO:0000256" key="6">
    <source>
        <dbReference type="ARBA" id="ARBA00023136"/>
    </source>
</evidence>
<feature type="transmembrane region" description="Helical" evidence="7">
    <location>
        <begin position="112"/>
        <end position="134"/>
    </location>
</feature>
<protein>
    <submittedName>
        <fullName evidence="8">Permease</fullName>
    </submittedName>
</protein>
<evidence type="ECO:0000256" key="5">
    <source>
        <dbReference type="ARBA" id="ARBA00022989"/>
    </source>
</evidence>
<evidence type="ECO:0000256" key="2">
    <source>
        <dbReference type="ARBA" id="ARBA00006386"/>
    </source>
</evidence>
<comment type="similarity">
    <text evidence="2">Belongs to the UPF0718 family.</text>
</comment>
<dbReference type="Pfam" id="PF03773">
    <property type="entry name" value="ArsP_1"/>
    <property type="match status" value="1"/>
</dbReference>
<name>A0AAE3EH77_9SPIR</name>
<reference evidence="8" key="1">
    <citation type="submission" date="2021-08" db="EMBL/GenBank/DDBJ databases">
        <title>Comparative analyses of Brucepasteria parasyntrophica and Teretinema zuelzerae.</title>
        <authorList>
            <person name="Song Y."/>
            <person name="Brune A."/>
        </authorList>
    </citation>
    <scope>NUCLEOTIDE SEQUENCE</scope>
    <source>
        <strain evidence="8">DSM 1903</strain>
    </source>
</reference>
<evidence type="ECO:0000256" key="7">
    <source>
        <dbReference type="SAM" id="Phobius"/>
    </source>
</evidence>
<evidence type="ECO:0000313" key="9">
    <source>
        <dbReference type="Proteomes" id="UP001198163"/>
    </source>
</evidence>
<evidence type="ECO:0000256" key="4">
    <source>
        <dbReference type="ARBA" id="ARBA00022692"/>
    </source>
</evidence>